<feature type="compositionally biased region" description="Pro residues" evidence="1">
    <location>
        <begin position="243"/>
        <end position="253"/>
    </location>
</feature>
<dbReference type="AlphaFoldDB" id="A0A6J4JWD4"/>
<feature type="compositionally biased region" description="Basic residues" evidence="1">
    <location>
        <begin position="181"/>
        <end position="190"/>
    </location>
</feature>
<evidence type="ECO:0000313" key="2">
    <source>
        <dbReference type="EMBL" id="CAA9289037.1"/>
    </source>
</evidence>
<feature type="non-terminal residue" evidence="2">
    <location>
        <position position="1"/>
    </location>
</feature>
<protein>
    <submittedName>
        <fullName evidence="2">Methionyl-tRNA formyltransferase</fullName>
        <ecNumber evidence="2">2.1.2.9</ecNumber>
    </submittedName>
</protein>
<organism evidence="2">
    <name type="scientific">uncultured Craurococcus sp</name>
    <dbReference type="NCBI Taxonomy" id="1135998"/>
    <lineage>
        <taxon>Bacteria</taxon>
        <taxon>Pseudomonadati</taxon>
        <taxon>Pseudomonadota</taxon>
        <taxon>Alphaproteobacteria</taxon>
        <taxon>Acetobacterales</taxon>
        <taxon>Acetobacteraceae</taxon>
        <taxon>Craurococcus</taxon>
        <taxon>environmental samples</taxon>
    </lineage>
</organism>
<proteinExistence type="predicted"/>
<dbReference type="GO" id="GO:0004479">
    <property type="term" value="F:methionyl-tRNA formyltransferase activity"/>
    <property type="evidence" value="ECO:0007669"/>
    <property type="project" value="UniProtKB-EC"/>
</dbReference>
<feature type="non-terminal residue" evidence="2">
    <location>
        <position position="253"/>
    </location>
</feature>
<dbReference type="EMBL" id="CADCTD010000188">
    <property type="protein sequence ID" value="CAA9289037.1"/>
    <property type="molecule type" value="Genomic_DNA"/>
</dbReference>
<dbReference type="EC" id="2.1.2.9" evidence="2"/>
<feature type="compositionally biased region" description="Low complexity" evidence="1">
    <location>
        <begin position="213"/>
        <end position="241"/>
    </location>
</feature>
<feature type="compositionally biased region" description="Low complexity" evidence="1">
    <location>
        <begin position="36"/>
        <end position="63"/>
    </location>
</feature>
<sequence>AHRRLHPGERPQRRGGGGLPPRPGRERGADRPVRSLPPGRGWAAGAGLAASPPLRPAAAALSRGELRAPSGAGPAGPVRRSGRRGGGCERAGHGGRHPCRAAGPAGLAAFRPDLPRRDAGPRAPGRDQPASFAAAAAPRAGANRLGAERAGALLRRLGAPPGAADRCRRHPRPAGGEPAARHHGQRRRPRPAPGRRAAAGRGHRPARRGAGGSAPALLPFPAARPAAAPRAARAATGRWRGSPPCPPPRPEGV</sequence>
<feature type="compositionally biased region" description="Basic and acidic residues" evidence="1">
    <location>
        <begin position="23"/>
        <end position="33"/>
    </location>
</feature>
<reference evidence="2" key="1">
    <citation type="submission" date="2020-02" db="EMBL/GenBank/DDBJ databases">
        <authorList>
            <person name="Meier V. D."/>
        </authorList>
    </citation>
    <scope>NUCLEOTIDE SEQUENCE</scope>
    <source>
        <strain evidence="2">AVDCRST_MAG27</strain>
    </source>
</reference>
<feature type="compositionally biased region" description="Basic and acidic residues" evidence="1">
    <location>
        <begin position="1"/>
        <end position="12"/>
    </location>
</feature>
<keyword evidence="2" id="KW-0808">Transferase</keyword>
<feature type="compositionally biased region" description="Low complexity" evidence="1">
    <location>
        <begin position="121"/>
        <end position="145"/>
    </location>
</feature>
<name>A0A6J4JWD4_9PROT</name>
<gene>
    <name evidence="2" type="ORF">AVDCRST_MAG27-4541</name>
</gene>
<accession>A0A6J4JWD4</accession>
<evidence type="ECO:0000256" key="1">
    <source>
        <dbReference type="SAM" id="MobiDB-lite"/>
    </source>
</evidence>
<feature type="region of interest" description="Disordered" evidence="1">
    <location>
        <begin position="1"/>
        <end position="253"/>
    </location>
</feature>